<dbReference type="PANTHER" id="PTHR42959:SF1">
    <property type="entry name" value="CARBAMOYLTRANSFERASE HYPF"/>
    <property type="match status" value="1"/>
</dbReference>
<feature type="domain" description="Carbamoyltransferase Kae1-like" evidence="2">
    <location>
        <begin position="25"/>
        <end position="254"/>
    </location>
</feature>
<dbReference type="GO" id="GO:0016743">
    <property type="term" value="F:carboxyl- or carbamoyltransferase activity"/>
    <property type="evidence" value="ECO:0007669"/>
    <property type="project" value="TreeGrafter"/>
</dbReference>
<proteinExistence type="predicted"/>
<dbReference type="InterPro" id="IPR051060">
    <property type="entry name" value="Carbamoyltrans_HypF-like"/>
</dbReference>
<keyword evidence="1" id="KW-0175">Coiled coil</keyword>
<feature type="coiled-coil region" evidence="1">
    <location>
        <begin position="161"/>
        <end position="192"/>
    </location>
</feature>
<dbReference type="PANTHER" id="PTHR42959">
    <property type="entry name" value="CARBAMOYLTRANSFERASE"/>
    <property type="match status" value="1"/>
</dbReference>
<feature type="non-terminal residue" evidence="3">
    <location>
        <position position="1"/>
    </location>
</feature>
<name>A0A7C5DX34_9BACT</name>
<dbReference type="GO" id="GO:0008270">
    <property type="term" value="F:zinc ion binding"/>
    <property type="evidence" value="ECO:0007669"/>
    <property type="project" value="TreeGrafter"/>
</dbReference>
<gene>
    <name evidence="3" type="ORF">ENL26_03615</name>
</gene>
<dbReference type="Gene3D" id="1.10.357.160">
    <property type="match status" value="1"/>
</dbReference>
<dbReference type="Pfam" id="PF22521">
    <property type="entry name" value="HypF_C_2"/>
    <property type="match status" value="1"/>
</dbReference>
<evidence type="ECO:0000313" key="3">
    <source>
        <dbReference type="EMBL" id="HHF08836.1"/>
    </source>
</evidence>
<dbReference type="InterPro" id="IPR055128">
    <property type="entry name" value="HypF_C_2"/>
</dbReference>
<dbReference type="Gene3D" id="3.30.420.360">
    <property type="match status" value="1"/>
</dbReference>
<accession>A0A7C5DX34</accession>
<evidence type="ECO:0000259" key="2">
    <source>
        <dbReference type="Pfam" id="PF22521"/>
    </source>
</evidence>
<protein>
    <submittedName>
        <fullName evidence="3">Carbamoyltransferase HypF</fullName>
    </submittedName>
</protein>
<evidence type="ECO:0000256" key="1">
    <source>
        <dbReference type="SAM" id="Coils"/>
    </source>
</evidence>
<dbReference type="GO" id="GO:0051604">
    <property type="term" value="P:protein maturation"/>
    <property type="evidence" value="ECO:0007669"/>
    <property type="project" value="TreeGrafter"/>
</dbReference>
<comment type="caution">
    <text evidence="3">The sequence shown here is derived from an EMBL/GenBank/DDBJ whole genome shotgun (WGS) entry which is preliminary data.</text>
</comment>
<sequence>LVECQHHTAHIYSVMAEYGLKNCIGVAFDGTGYGTDGTVWGGEFFLVNGAKWQRKGRLRRVSMPEGENAAKRPDLMTLAYLFDAGENLSTDELKLINTAAVMTSSAGRLFDAVSSLLGICQRNTYEGEAAMKLESAASSVPSNLRLPFALVKKEGLWEIDLRNCIKKIVALKKEKEATVEELSRAFHQLLSNVVLELCKKLRAETGEQNVCLSGGVFQNSLLLSMCVETLKKSGFIVYVNEQVSPNDEGIALGQAYFYLLKERESR</sequence>
<reference evidence="3" key="1">
    <citation type="journal article" date="2020" name="mSystems">
        <title>Genome- and Community-Level Interaction Insights into Carbon Utilization and Element Cycling Functions of Hydrothermarchaeota in Hydrothermal Sediment.</title>
        <authorList>
            <person name="Zhou Z."/>
            <person name="Liu Y."/>
            <person name="Xu W."/>
            <person name="Pan J."/>
            <person name="Luo Z.H."/>
            <person name="Li M."/>
        </authorList>
    </citation>
    <scope>NUCLEOTIDE SEQUENCE [LARGE SCALE GENOMIC DNA]</scope>
    <source>
        <strain evidence="3">HyVt-80</strain>
    </source>
</reference>
<dbReference type="AlphaFoldDB" id="A0A7C5DX34"/>
<dbReference type="EMBL" id="DRTH01000216">
    <property type="protein sequence ID" value="HHF08836.1"/>
    <property type="molecule type" value="Genomic_DNA"/>
</dbReference>
<dbReference type="Proteomes" id="UP000886129">
    <property type="component" value="Unassembled WGS sequence"/>
</dbReference>
<dbReference type="Gene3D" id="3.30.420.560">
    <property type="match status" value="1"/>
</dbReference>
<dbReference type="InterPro" id="IPR043129">
    <property type="entry name" value="ATPase_NBD"/>
</dbReference>
<organism evidence="3">
    <name type="scientific">Kosmotoga arenicorallina</name>
    <dbReference type="NCBI Taxonomy" id="688066"/>
    <lineage>
        <taxon>Bacteria</taxon>
        <taxon>Thermotogati</taxon>
        <taxon>Thermotogota</taxon>
        <taxon>Thermotogae</taxon>
        <taxon>Kosmotogales</taxon>
        <taxon>Kosmotogaceae</taxon>
        <taxon>Kosmotoga</taxon>
    </lineage>
</organism>
<dbReference type="SUPFAM" id="SSF53067">
    <property type="entry name" value="Actin-like ATPase domain"/>
    <property type="match status" value="1"/>
</dbReference>